<protein>
    <recommendedName>
        <fullName evidence="4">Secreted protein</fullName>
    </recommendedName>
</protein>
<feature type="chain" id="PRO_5016430651" description="Secreted protein" evidence="1">
    <location>
        <begin position="27"/>
        <end position="69"/>
    </location>
</feature>
<evidence type="ECO:0008006" key="4">
    <source>
        <dbReference type="Google" id="ProtNLM"/>
    </source>
</evidence>
<dbReference type="EMBL" id="QGTL01000001">
    <property type="protein sequence ID" value="PWV80721.1"/>
    <property type="molecule type" value="Genomic_DNA"/>
</dbReference>
<keyword evidence="1" id="KW-0732">Signal</keyword>
<dbReference type="Proteomes" id="UP000246410">
    <property type="component" value="Unassembled WGS sequence"/>
</dbReference>
<organism evidence="2 3">
    <name type="scientific">Nocardia neocaledoniensis</name>
    <dbReference type="NCBI Taxonomy" id="236511"/>
    <lineage>
        <taxon>Bacteria</taxon>
        <taxon>Bacillati</taxon>
        <taxon>Actinomycetota</taxon>
        <taxon>Actinomycetes</taxon>
        <taxon>Mycobacteriales</taxon>
        <taxon>Nocardiaceae</taxon>
        <taxon>Nocardia</taxon>
    </lineage>
</organism>
<evidence type="ECO:0000313" key="2">
    <source>
        <dbReference type="EMBL" id="PWV80721.1"/>
    </source>
</evidence>
<proteinExistence type="predicted"/>
<gene>
    <name evidence="2" type="ORF">DFR69_10157</name>
</gene>
<evidence type="ECO:0000256" key="1">
    <source>
        <dbReference type="SAM" id="SignalP"/>
    </source>
</evidence>
<dbReference type="RefSeq" id="WP_146229171.1">
    <property type="nucleotide sequence ID" value="NZ_QGTL01000001.1"/>
</dbReference>
<name>A0A317NZT5_9NOCA</name>
<keyword evidence="3" id="KW-1185">Reference proteome</keyword>
<sequence>MSTKLASVLLATAALTLPLSAAPAVAAAPSAEPVSTGSAELPAAFLDLLACLVQLPPSASGDPSQGCDT</sequence>
<comment type="caution">
    <text evidence="2">The sequence shown here is derived from an EMBL/GenBank/DDBJ whole genome shotgun (WGS) entry which is preliminary data.</text>
</comment>
<accession>A0A317NZT5</accession>
<evidence type="ECO:0000313" key="3">
    <source>
        <dbReference type="Proteomes" id="UP000246410"/>
    </source>
</evidence>
<feature type="signal peptide" evidence="1">
    <location>
        <begin position="1"/>
        <end position="26"/>
    </location>
</feature>
<dbReference type="AlphaFoldDB" id="A0A317NZT5"/>
<reference evidence="2 3" key="1">
    <citation type="submission" date="2018-05" db="EMBL/GenBank/DDBJ databases">
        <title>Genomic Encyclopedia of Type Strains, Phase IV (KMG-IV): sequencing the most valuable type-strain genomes for metagenomic binning, comparative biology and taxonomic classification.</title>
        <authorList>
            <person name="Goeker M."/>
        </authorList>
    </citation>
    <scope>NUCLEOTIDE SEQUENCE [LARGE SCALE GENOMIC DNA]</scope>
    <source>
        <strain evidence="2 3">DSM 44717</strain>
    </source>
</reference>